<dbReference type="VEuPathDB" id="PlasmoDB:PVP01_0120400"/>
<keyword evidence="2" id="KW-0472">Membrane</keyword>
<dbReference type="OrthoDB" id="389218at2759"/>
<evidence type="ECO:0000313" key="3">
    <source>
        <dbReference type="EMBL" id="VUZ93218.1"/>
    </source>
</evidence>
<feature type="compositionally biased region" description="Basic and acidic residues" evidence="1">
    <location>
        <begin position="345"/>
        <end position="358"/>
    </location>
</feature>
<evidence type="ECO:0000313" key="4">
    <source>
        <dbReference type="Proteomes" id="UP000220605"/>
    </source>
</evidence>
<organism evidence="3 4">
    <name type="scientific">Plasmodium vivax</name>
    <name type="common">malaria parasite P. vivax</name>
    <dbReference type="NCBI Taxonomy" id="5855"/>
    <lineage>
        <taxon>Eukaryota</taxon>
        <taxon>Sar</taxon>
        <taxon>Alveolata</taxon>
        <taxon>Apicomplexa</taxon>
        <taxon>Aconoidasida</taxon>
        <taxon>Haemosporida</taxon>
        <taxon>Plasmodiidae</taxon>
        <taxon>Plasmodium</taxon>
        <taxon>Plasmodium (Plasmodium)</taxon>
    </lineage>
</organism>
<dbReference type="VEuPathDB" id="PlasmoDB:PVX_093730"/>
<reference evidence="4" key="1">
    <citation type="submission" date="2016-07" db="EMBL/GenBank/DDBJ databases">
        <authorList>
            <consortium name="Pathogen Informatics"/>
        </authorList>
    </citation>
    <scope>NUCLEOTIDE SEQUENCE [LARGE SCALE GENOMIC DNA]</scope>
</reference>
<keyword evidence="2" id="KW-1133">Transmembrane helix</keyword>
<dbReference type="AlphaFoldDB" id="A0A564ZNE3"/>
<dbReference type="VEuPathDB" id="PlasmoDB:PVW1_000024200"/>
<protein>
    <submittedName>
        <fullName evidence="3">VIR protein</fullName>
    </submittedName>
</protein>
<feature type="region of interest" description="Disordered" evidence="1">
    <location>
        <begin position="338"/>
        <end position="358"/>
    </location>
</feature>
<accession>A0A564ZNE3</accession>
<feature type="compositionally biased region" description="Polar residues" evidence="1">
    <location>
        <begin position="134"/>
        <end position="143"/>
    </location>
</feature>
<feature type="compositionally biased region" description="Basic and acidic residues" evidence="1">
    <location>
        <begin position="198"/>
        <end position="213"/>
    </location>
</feature>
<feature type="compositionally biased region" description="Polar residues" evidence="1">
    <location>
        <begin position="160"/>
        <end position="197"/>
    </location>
</feature>
<dbReference type="EMBL" id="LT635612">
    <property type="protein sequence ID" value="VUZ93218.1"/>
    <property type="molecule type" value="Genomic_DNA"/>
</dbReference>
<sequence length="551" mass="61295">MAEVFFEVSKRKEKLDKDGCVVLFFVIEAEIENKIRELEKTREKNHIHPKCQEIDKYLQEQKNSHNECFQDSFKIYVTDIEKEANTLLSKSSVYSQYCKSLTSKDEELTKLKGKTVELGEEKGKPASERPPVKNPSQRTSSCSGKPCKDESSENPPLPVANQTDGPGSSTGSATITSRPSEGRTVTVNSPSAESTTYEIEKEPSGTCKEKGCPSEDLPSPGHSTTEGSEARPTAPSSVSGSVNEYNSAFIPQKYVAGLKTIHSKTHNRENTQCEATEDQYTTNGSDDPVIIKLHDCKNENIEYTILENPNNKTQSALDNSQIILQPDALLLQSPRRQQTISEKSTFPEKQKFPEPIQTKDKLGYALPQLSDYGKLNIEELPDLQITSDHHVTVKQSGNSFPHVLEGSKSPLKSVHTRDDTDYEESNLYINEDGSGHPNGEYQQNNAFTRNSLGETLNSGNGIVSSEGSMFEAADASLEGPSLKNYITIIAMILGGILFFALHSKFTPLGTMFSRKKKKKKKEIEKKLQRILSGEASIEERNVYMPYGQLRY</sequence>
<evidence type="ECO:0000256" key="1">
    <source>
        <dbReference type="SAM" id="MobiDB-lite"/>
    </source>
</evidence>
<gene>
    <name evidence="3" type="ORF">PVP01_0120400</name>
</gene>
<feature type="region of interest" description="Disordered" evidence="1">
    <location>
        <begin position="113"/>
        <end position="241"/>
    </location>
</feature>
<name>A0A564ZNE3_PLAVI</name>
<feature type="region of interest" description="Disordered" evidence="1">
    <location>
        <begin position="397"/>
        <end position="417"/>
    </location>
</feature>
<dbReference type="Proteomes" id="UP000220605">
    <property type="component" value="Chromosome 1"/>
</dbReference>
<dbReference type="VEuPathDB" id="PlasmoDB:PVPAM_010033400"/>
<keyword evidence="2" id="KW-0812">Transmembrane</keyword>
<proteinExistence type="predicted"/>
<evidence type="ECO:0000256" key="2">
    <source>
        <dbReference type="SAM" id="Phobius"/>
    </source>
</evidence>
<feature type="compositionally biased region" description="Basic and acidic residues" evidence="1">
    <location>
        <begin position="113"/>
        <end position="131"/>
    </location>
</feature>
<feature type="transmembrane region" description="Helical" evidence="2">
    <location>
        <begin position="485"/>
        <end position="512"/>
    </location>
</feature>